<accession>A0ABP6UTS4</accession>
<comment type="caution">
    <text evidence="2">The sequence shown here is derived from an EMBL/GenBank/DDBJ whole genome shotgun (WGS) entry which is preliminary data.</text>
</comment>
<protein>
    <recommendedName>
        <fullName evidence="4">Superoxide dismutase</fullName>
    </recommendedName>
</protein>
<dbReference type="EMBL" id="BAABBB010000003">
    <property type="protein sequence ID" value="GAA3518270.1"/>
    <property type="molecule type" value="Genomic_DNA"/>
</dbReference>
<keyword evidence="1" id="KW-0732">Signal</keyword>
<feature type="signal peptide" evidence="1">
    <location>
        <begin position="1"/>
        <end position="27"/>
    </location>
</feature>
<sequence length="316" mass="32257">MRRLNLPVALATVALATVALLAVPASARPAATSVPLPVDFQPEGIAIGTGDTFYVGSLRDGDIYRGDLSTGKGAVFIDNTGRAAVGMRVDEARKLLFVAGGPGGHVYVYDTRDGSQVADVAVGPPTAFTNDVALTGDAAYFTDTFAPFLYKLPYGDSGFGPPEAIHVTGPAGSSTPGTFGLNGIDATPDGSTLVVDHTALGIVALVDPATGVSTQIPIAGGGLLAGTPDGLQLEGHRLFVVQNFASSIVEIALSGDLSRGTVVRTITSELFHVPTTMAVKGDLIAAVNGRFDLGFPPPFGPGAPPGTTFDVVLVRR</sequence>
<proteinExistence type="predicted"/>
<gene>
    <name evidence="2" type="ORF">GCM10022263_02480</name>
</gene>
<evidence type="ECO:0008006" key="4">
    <source>
        <dbReference type="Google" id="ProtNLM"/>
    </source>
</evidence>
<organism evidence="2 3">
    <name type="scientific">Nocardioides daeguensis</name>
    <dbReference type="NCBI Taxonomy" id="908359"/>
    <lineage>
        <taxon>Bacteria</taxon>
        <taxon>Bacillati</taxon>
        <taxon>Actinomycetota</taxon>
        <taxon>Actinomycetes</taxon>
        <taxon>Propionibacteriales</taxon>
        <taxon>Nocardioidaceae</taxon>
        <taxon>Nocardioides</taxon>
    </lineage>
</organism>
<evidence type="ECO:0000313" key="2">
    <source>
        <dbReference type="EMBL" id="GAA3518270.1"/>
    </source>
</evidence>
<reference evidence="3" key="1">
    <citation type="journal article" date="2019" name="Int. J. Syst. Evol. Microbiol.">
        <title>The Global Catalogue of Microorganisms (GCM) 10K type strain sequencing project: providing services to taxonomists for standard genome sequencing and annotation.</title>
        <authorList>
            <consortium name="The Broad Institute Genomics Platform"/>
            <consortium name="The Broad Institute Genome Sequencing Center for Infectious Disease"/>
            <person name="Wu L."/>
            <person name="Ma J."/>
        </authorList>
    </citation>
    <scope>NUCLEOTIDE SEQUENCE [LARGE SCALE GENOMIC DNA]</scope>
    <source>
        <strain evidence="3">JCM 17460</strain>
    </source>
</reference>
<name>A0ABP6UTS4_9ACTN</name>
<evidence type="ECO:0000313" key="3">
    <source>
        <dbReference type="Proteomes" id="UP001500301"/>
    </source>
</evidence>
<feature type="chain" id="PRO_5046847514" description="Superoxide dismutase" evidence="1">
    <location>
        <begin position="28"/>
        <end position="316"/>
    </location>
</feature>
<evidence type="ECO:0000256" key="1">
    <source>
        <dbReference type="SAM" id="SignalP"/>
    </source>
</evidence>
<dbReference type="Proteomes" id="UP001500301">
    <property type="component" value="Unassembled WGS sequence"/>
</dbReference>
<keyword evidence="3" id="KW-1185">Reference proteome</keyword>
<dbReference type="RefSeq" id="WP_218235065.1">
    <property type="nucleotide sequence ID" value="NZ_BAABBB010000003.1"/>
</dbReference>